<dbReference type="RefSeq" id="YP_009042179.1">
    <property type="nucleotide sequence ID" value="NC_024329.1"/>
</dbReference>
<dbReference type="Proteomes" id="UP000026988">
    <property type="component" value="Genome"/>
</dbReference>
<evidence type="ECO:0000313" key="4">
    <source>
        <dbReference type="Proteomes" id="UP000242360"/>
    </source>
</evidence>
<dbReference type="Proteomes" id="UP000242360">
    <property type="component" value="Segment"/>
</dbReference>
<accession>A0A060BKD7</accession>
<dbReference type="InterPro" id="IPR024345">
    <property type="entry name" value="DNA_matur_Phage_T7-like"/>
</dbReference>
<name>A0A060BKD7_9CAUD</name>
<sequence>MAKASVEQLNSLHDLVAKHYTTLLSSGEVKSSDLNAINAFLKNNDVSADVIESKPMMSLVEEIKDSDLIDIIKFG</sequence>
<evidence type="ECO:0000313" key="1">
    <source>
        <dbReference type="EMBL" id="AIA83211.1"/>
    </source>
</evidence>
<evidence type="ECO:0000313" key="3">
    <source>
        <dbReference type="Proteomes" id="UP000026988"/>
    </source>
</evidence>
<dbReference type="EMBL" id="KJ183193">
    <property type="protein sequence ID" value="AIA83262.1"/>
    <property type="molecule type" value="Genomic_DNA"/>
</dbReference>
<proteinExistence type="predicted"/>
<dbReference type="EMBL" id="KJ183192">
    <property type="protein sequence ID" value="AIA83211.1"/>
    <property type="molecule type" value="Genomic_DNA"/>
</dbReference>
<organism evidence="1 4">
    <name type="scientific">Lauvirus lau218</name>
    <dbReference type="NCBI Taxonomy" id="1465639"/>
    <lineage>
        <taxon>Viruses</taxon>
        <taxon>Duplodnaviria</taxon>
        <taxon>Heunggongvirae</taxon>
        <taxon>Uroviricota</taxon>
        <taxon>Caudoviricetes</taxon>
        <taxon>Autographivirales</taxon>
        <taxon>Lauvirus</taxon>
    </lineage>
</organism>
<evidence type="ECO:0000313" key="2">
    <source>
        <dbReference type="EMBL" id="AIA83262.1"/>
    </source>
</evidence>
<dbReference type="KEGG" id="vg:26673069"/>
<dbReference type="OrthoDB" id="23633at10239"/>
<dbReference type="Pfam" id="PF11123">
    <property type="entry name" value="DNA_Packaging_2"/>
    <property type="match status" value="1"/>
</dbReference>
<dbReference type="GeneID" id="26673069"/>
<reference evidence="3 4" key="1">
    <citation type="submission" date="2014-01" db="EMBL/GenBank/DDBJ databases">
        <title>Sulfur oxidation genes in diverse deep-sea viruses.</title>
        <authorList>
            <person name="Anantharaman K."/>
            <person name="Duhaime M.B."/>
            <person name="Breier J.A."/>
            <person name="Toner B.M."/>
            <person name="Dick G.J."/>
        </authorList>
    </citation>
    <scope>NUCLEOTIDE SEQUENCE [LARGE SCALE GENOMIC DNA]</scope>
    <source>
        <strain evidence="1 4">KiloMoana</strain>
        <strain evidence="2">TahiMoana</strain>
    </source>
</reference>
<protein>
    <submittedName>
        <fullName evidence="1">Phage protein</fullName>
    </submittedName>
</protein>